<gene>
    <name evidence="1" type="ORF">DFP98_108114</name>
</gene>
<evidence type="ECO:0000313" key="2">
    <source>
        <dbReference type="Proteomes" id="UP000256977"/>
    </source>
</evidence>
<organism evidence="1 2">
    <name type="scientific">Cohnella phaseoli</name>
    <dbReference type="NCBI Taxonomy" id="456490"/>
    <lineage>
        <taxon>Bacteria</taxon>
        <taxon>Bacillati</taxon>
        <taxon>Bacillota</taxon>
        <taxon>Bacilli</taxon>
        <taxon>Bacillales</taxon>
        <taxon>Paenibacillaceae</taxon>
        <taxon>Cohnella</taxon>
    </lineage>
</organism>
<dbReference type="EMBL" id="QRDZ01000008">
    <property type="protein sequence ID" value="RED83271.1"/>
    <property type="molecule type" value="Genomic_DNA"/>
</dbReference>
<protein>
    <submittedName>
        <fullName evidence="1">Uncharacterized protein</fullName>
    </submittedName>
</protein>
<accession>A0A3D9K9S6</accession>
<dbReference type="AlphaFoldDB" id="A0A3D9K9S6"/>
<comment type="caution">
    <text evidence="1">The sequence shown here is derived from an EMBL/GenBank/DDBJ whole genome shotgun (WGS) entry which is preliminary data.</text>
</comment>
<keyword evidence="2" id="KW-1185">Reference proteome</keyword>
<reference evidence="1 2" key="1">
    <citation type="submission" date="2018-07" db="EMBL/GenBank/DDBJ databases">
        <title>Genomic Encyclopedia of Type Strains, Phase III (KMG-III): the genomes of soil and plant-associated and newly described type strains.</title>
        <authorList>
            <person name="Whitman W."/>
        </authorList>
    </citation>
    <scope>NUCLEOTIDE SEQUENCE [LARGE SCALE GENOMIC DNA]</scope>
    <source>
        <strain evidence="1 2">CECT 7287</strain>
    </source>
</reference>
<sequence length="90" mass="9898">MEVYLVENAPWNIGSERQEFIGVGAHLFAIACKRSFEAGCEGCVAFDANTGLVDYYVRALRAEAMGANRLFIATPRAKQLVDTYFEEGGT</sequence>
<dbReference type="Proteomes" id="UP000256977">
    <property type="component" value="Unassembled WGS sequence"/>
</dbReference>
<evidence type="ECO:0000313" key="1">
    <source>
        <dbReference type="EMBL" id="RED83271.1"/>
    </source>
</evidence>
<name>A0A3D9K9S6_9BACL</name>
<proteinExistence type="predicted"/>